<dbReference type="AlphaFoldDB" id="A0A4Q7NC63"/>
<evidence type="ECO:0000313" key="2">
    <source>
        <dbReference type="EMBL" id="RZS80611.1"/>
    </source>
</evidence>
<dbReference type="RefSeq" id="WP_242621464.1">
    <property type="nucleotide sequence ID" value="NZ_SGXC01000002.1"/>
</dbReference>
<keyword evidence="3" id="KW-1185">Reference proteome</keyword>
<sequence length="58" mass="6902">MTLDKETWIDRCAQRYIDRANIPKKEALEWAEAAWENHVDDDESPEDAADVDMSYWEE</sequence>
<dbReference type="Proteomes" id="UP000292445">
    <property type="component" value="Unassembled WGS sequence"/>
</dbReference>
<dbReference type="EMBL" id="SGXC01000002">
    <property type="protein sequence ID" value="RZS80611.1"/>
    <property type="molecule type" value="Genomic_DNA"/>
</dbReference>
<reference evidence="2 3" key="1">
    <citation type="submission" date="2019-02" db="EMBL/GenBank/DDBJ databases">
        <title>Genomic Encyclopedia of Type Strains, Phase IV (KMG-IV): sequencing the most valuable type-strain genomes for metagenomic binning, comparative biology and taxonomic classification.</title>
        <authorList>
            <person name="Goeker M."/>
        </authorList>
    </citation>
    <scope>NUCLEOTIDE SEQUENCE [LARGE SCALE GENOMIC DNA]</scope>
    <source>
        <strain evidence="2 3">K24</strain>
    </source>
</reference>
<gene>
    <name evidence="2" type="ORF">EV675_3223</name>
</gene>
<name>A0A4Q7NC63_9BURK</name>
<comment type="caution">
    <text evidence="2">The sequence shown here is derived from an EMBL/GenBank/DDBJ whole genome shotgun (WGS) entry which is preliminary data.</text>
</comment>
<feature type="region of interest" description="Disordered" evidence="1">
    <location>
        <begin position="36"/>
        <end position="58"/>
    </location>
</feature>
<evidence type="ECO:0000313" key="3">
    <source>
        <dbReference type="Proteomes" id="UP000292445"/>
    </source>
</evidence>
<organism evidence="2 3">
    <name type="scientific">Pigmentiphaga kullae</name>
    <dbReference type="NCBI Taxonomy" id="151784"/>
    <lineage>
        <taxon>Bacteria</taxon>
        <taxon>Pseudomonadati</taxon>
        <taxon>Pseudomonadota</taxon>
        <taxon>Betaproteobacteria</taxon>
        <taxon>Burkholderiales</taxon>
        <taxon>Alcaligenaceae</taxon>
        <taxon>Pigmentiphaga</taxon>
    </lineage>
</organism>
<accession>A0A4Q7NC63</accession>
<feature type="compositionally biased region" description="Acidic residues" evidence="1">
    <location>
        <begin position="39"/>
        <end position="58"/>
    </location>
</feature>
<protein>
    <submittedName>
        <fullName evidence="2">Uncharacterized protein</fullName>
    </submittedName>
</protein>
<proteinExistence type="predicted"/>
<evidence type="ECO:0000256" key="1">
    <source>
        <dbReference type="SAM" id="MobiDB-lite"/>
    </source>
</evidence>